<dbReference type="PROSITE" id="PS50011">
    <property type="entry name" value="PROTEIN_KINASE_DOM"/>
    <property type="match status" value="1"/>
</dbReference>
<sequence length="408" mass="46749">MSFAAFLKDAESYLTKEDAFKIQPSSEFKKKYQMVKKLGNGAFAEVYLTQEKETGELFASKLIDRSQIASPKHLWNEIHILNSLDHPSIIKLKDAYANKKFVTMVLEYAKGGELLEHIYSMQDYDENEAIRIIHDLLDAINYLHQQRVVHRDIKPENILFADEHSQFMKLSDFGLSSVLKENSLLSTCAGTPGFMAPEVIKSNGYGFECDMWSVGVLAYFLLSGILPFNSNVPFKLYQSILNAEYEFGPEFDDISEEAKDFITKCIRVKPKERLTAKEALRHPWIDQFGIGQTIKTREIILEPDGPSDHKKLPAIRQRILDYLNQRRKMKMYQATNMAISFITKLKLKANLAKKTISENKTDEPAIDNKTQTEQTTNNNNENNKNQDQDILSKDVIKISASHTLYNKS</sequence>
<dbReference type="Gene3D" id="3.30.200.20">
    <property type="entry name" value="Phosphorylase Kinase, domain 1"/>
    <property type="match status" value="1"/>
</dbReference>
<dbReference type="Proteomes" id="UP001470230">
    <property type="component" value="Unassembled WGS sequence"/>
</dbReference>
<dbReference type="InterPro" id="IPR000719">
    <property type="entry name" value="Prot_kinase_dom"/>
</dbReference>
<evidence type="ECO:0000259" key="2">
    <source>
        <dbReference type="PROSITE" id="PS50011"/>
    </source>
</evidence>
<comment type="caution">
    <text evidence="3">The sequence shown here is derived from an EMBL/GenBank/DDBJ whole genome shotgun (WGS) entry which is preliminary data.</text>
</comment>
<feature type="domain" description="Protein kinase" evidence="2">
    <location>
        <begin position="32"/>
        <end position="285"/>
    </location>
</feature>
<feature type="region of interest" description="Disordered" evidence="1">
    <location>
        <begin position="359"/>
        <end position="390"/>
    </location>
</feature>
<evidence type="ECO:0000313" key="3">
    <source>
        <dbReference type="EMBL" id="KAK8834214.1"/>
    </source>
</evidence>
<evidence type="ECO:0000313" key="4">
    <source>
        <dbReference type="EMBL" id="KAK8837801.1"/>
    </source>
</evidence>
<gene>
    <name evidence="3" type="ORF">M9Y10_032639</name>
    <name evidence="4" type="ORF">M9Y10_036339</name>
</gene>
<dbReference type="InterPro" id="IPR011009">
    <property type="entry name" value="Kinase-like_dom_sf"/>
</dbReference>
<evidence type="ECO:0000256" key="1">
    <source>
        <dbReference type="SAM" id="MobiDB-lite"/>
    </source>
</evidence>
<dbReference type="CDD" id="cd05117">
    <property type="entry name" value="STKc_CAMK"/>
    <property type="match status" value="1"/>
</dbReference>
<dbReference type="SUPFAM" id="SSF56112">
    <property type="entry name" value="Protein kinase-like (PK-like)"/>
    <property type="match status" value="1"/>
</dbReference>
<dbReference type="Pfam" id="PF00069">
    <property type="entry name" value="Pkinase"/>
    <property type="match status" value="1"/>
</dbReference>
<proteinExistence type="predicted"/>
<accession>A0ABR2GJW6</accession>
<dbReference type="PANTHER" id="PTHR24347">
    <property type="entry name" value="SERINE/THREONINE-PROTEIN KINASE"/>
    <property type="match status" value="1"/>
</dbReference>
<dbReference type="Gene3D" id="1.10.510.10">
    <property type="entry name" value="Transferase(Phosphotransferase) domain 1"/>
    <property type="match status" value="1"/>
</dbReference>
<evidence type="ECO:0000313" key="5">
    <source>
        <dbReference type="Proteomes" id="UP001470230"/>
    </source>
</evidence>
<protein>
    <recommendedName>
        <fullName evidence="2">Protein kinase domain-containing protein</fullName>
    </recommendedName>
</protein>
<keyword evidence="5" id="KW-1185">Reference proteome</keyword>
<dbReference type="EMBL" id="JAPFFF010000468">
    <property type="protein sequence ID" value="KAK8834214.1"/>
    <property type="molecule type" value="Genomic_DNA"/>
</dbReference>
<dbReference type="EMBL" id="JAPFFF010000058">
    <property type="protein sequence ID" value="KAK8837801.1"/>
    <property type="molecule type" value="Genomic_DNA"/>
</dbReference>
<organism evidence="3 5">
    <name type="scientific">Tritrichomonas musculus</name>
    <dbReference type="NCBI Taxonomy" id="1915356"/>
    <lineage>
        <taxon>Eukaryota</taxon>
        <taxon>Metamonada</taxon>
        <taxon>Parabasalia</taxon>
        <taxon>Tritrichomonadida</taxon>
        <taxon>Tritrichomonadidae</taxon>
        <taxon>Tritrichomonas</taxon>
    </lineage>
</organism>
<name>A0ABR2GJW6_9EUKA</name>
<feature type="compositionally biased region" description="Low complexity" evidence="1">
    <location>
        <begin position="367"/>
        <end position="383"/>
    </location>
</feature>
<reference evidence="3 5" key="1">
    <citation type="submission" date="2024-04" db="EMBL/GenBank/DDBJ databases">
        <title>Tritrichomonas musculus Genome.</title>
        <authorList>
            <person name="Alves-Ferreira E."/>
            <person name="Grigg M."/>
            <person name="Lorenzi H."/>
            <person name="Galac M."/>
        </authorList>
    </citation>
    <scope>NUCLEOTIDE SEQUENCE [LARGE SCALE GENOMIC DNA]</scope>
    <source>
        <strain evidence="3 5">EAF2021</strain>
    </source>
</reference>
<dbReference type="SMART" id="SM00220">
    <property type="entry name" value="S_TKc"/>
    <property type="match status" value="1"/>
</dbReference>
<dbReference type="InterPro" id="IPR008271">
    <property type="entry name" value="Ser/Thr_kinase_AS"/>
</dbReference>
<dbReference type="PROSITE" id="PS00108">
    <property type="entry name" value="PROTEIN_KINASE_ST"/>
    <property type="match status" value="1"/>
</dbReference>